<dbReference type="SUPFAM" id="SSF54001">
    <property type="entry name" value="Cysteine proteinases"/>
    <property type="match status" value="1"/>
</dbReference>
<dbReference type="InterPro" id="IPR038765">
    <property type="entry name" value="Papain-like_cys_pep_sf"/>
</dbReference>
<protein>
    <submittedName>
        <fullName evidence="1">Uncharacterized protein</fullName>
    </submittedName>
</protein>
<dbReference type="Proteomes" id="UP001159428">
    <property type="component" value="Unassembled WGS sequence"/>
</dbReference>
<organism evidence="1 2">
    <name type="scientific">Pocillopora meandrina</name>
    <dbReference type="NCBI Taxonomy" id="46732"/>
    <lineage>
        <taxon>Eukaryota</taxon>
        <taxon>Metazoa</taxon>
        <taxon>Cnidaria</taxon>
        <taxon>Anthozoa</taxon>
        <taxon>Hexacorallia</taxon>
        <taxon>Scleractinia</taxon>
        <taxon>Astrocoeniina</taxon>
        <taxon>Pocilloporidae</taxon>
        <taxon>Pocillopora</taxon>
    </lineage>
</organism>
<comment type="caution">
    <text evidence="1">The sequence shown here is derived from an EMBL/GenBank/DDBJ whole genome shotgun (WGS) entry which is preliminary data.</text>
</comment>
<reference evidence="1 2" key="1">
    <citation type="submission" date="2022-05" db="EMBL/GenBank/DDBJ databases">
        <authorList>
            <consortium name="Genoscope - CEA"/>
            <person name="William W."/>
        </authorList>
    </citation>
    <scope>NUCLEOTIDE SEQUENCE [LARGE SCALE GENOMIC DNA]</scope>
</reference>
<dbReference type="Gene3D" id="3.90.70.120">
    <property type="match status" value="1"/>
</dbReference>
<dbReference type="AlphaFoldDB" id="A0AAU9X9E6"/>
<gene>
    <name evidence="1" type="ORF">PMEA_00019369</name>
</gene>
<name>A0AAU9X9E6_9CNID</name>
<evidence type="ECO:0000313" key="2">
    <source>
        <dbReference type="Proteomes" id="UP001159428"/>
    </source>
</evidence>
<proteinExistence type="predicted"/>
<evidence type="ECO:0000313" key="1">
    <source>
        <dbReference type="EMBL" id="CAH3140699.1"/>
    </source>
</evidence>
<dbReference type="EMBL" id="CALNXJ010000034">
    <property type="protein sequence ID" value="CAH3140699.1"/>
    <property type="molecule type" value="Genomic_DNA"/>
</dbReference>
<accession>A0AAU9X9E6</accession>
<sequence length="356" mass="41075">MFVWYQININNGDYHVRRQFDREPSRIPVKKLEKFLRKNKQIKKLVYRRILKNIPVSSKMYRYVKCRLRTVSNNDSFNFVQKMRKIWHSIRSTLNRKSSSCRESLGKYLSLYSCNTLISVYKNASHRGHCATLYLCNDIEINPGPPIYGIDPTLTIKAPYSQGDIMDFGENARKQCVVMSLIALIYNKIKGIHTCDDLVQILEMGNQLHSTLSQCTGQVYLMQTELLSMIALAFQSLLSQNYSSFILTIECIDVSIYHTDNGSYKIFDSHTRDEYGRSHPSGTCVLLEVPSIQGLVQCFQTIHSLSDNYELRGVQISTYEVFRVNNLREEHNCSCKQCSAVGLYAMCYSEAKSRSY</sequence>
<keyword evidence="2" id="KW-1185">Reference proteome</keyword>